<evidence type="ECO:0000313" key="2">
    <source>
        <dbReference type="EnsemblMetazoa" id="PPA30412.1"/>
    </source>
</evidence>
<protein>
    <submittedName>
        <fullName evidence="2">Uncharacterized protein</fullName>
    </submittedName>
</protein>
<proteinExistence type="predicted"/>
<feature type="compositionally biased region" description="Basic residues" evidence="1">
    <location>
        <begin position="1"/>
        <end position="18"/>
    </location>
</feature>
<evidence type="ECO:0000256" key="1">
    <source>
        <dbReference type="SAM" id="MobiDB-lite"/>
    </source>
</evidence>
<reference evidence="2" key="2">
    <citation type="submission" date="2022-06" db="UniProtKB">
        <authorList>
            <consortium name="EnsemblMetazoa"/>
        </authorList>
    </citation>
    <scope>IDENTIFICATION</scope>
    <source>
        <strain evidence="2">PS312</strain>
    </source>
</reference>
<keyword evidence="3" id="KW-1185">Reference proteome</keyword>
<feature type="compositionally biased region" description="Basic and acidic residues" evidence="1">
    <location>
        <begin position="35"/>
        <end position="54"/>
    </location>
</feature>
<name>A0A2A6BQD5_PRIPA</name>
<reference evidence="3" key="1">
    <citation type="journal article" date="2008" name="Nat. Genet.">
        <title>The Pristionchus pacificus genome provides a unique perspective on nematode lifestyle and parasitism.</title>
        <authorList>
            <person name="Dieterich C."/>
            <person name="Clifton S.W."/>
            <person name="Schuster L.N."/>
            <person name="Chinwalla A."/>
            <person name="Delehaunty K."/>
            <person name="Dinkelacker I."/>
            <person name="Fulton L."/>
            <person name="Fulton R."/>
            <person name="Godfrey J."/>
            <person name="Minx P."/>
            <person name="Mitreva M."/>
            <person name="Roeseler W."/>
            <person name="Tian H."/>
            <person name="Witte H."/>
            <person name="Yang S.P."/>
            <person name="Wilson R.K."/>
            <person name="Sommer R.J."/>
        </authorList>
    </citation>
    <scope>NUCLEOTIDE SEQUENCE [LARGE SCALE GENOMIC DNA]</scope>
    <source>
        <strain evidence="3">PS312</strain>
    </source>
</reference>
<evidence type="ECO:0000313" key="3">
    <source>
        <dbReference type="Proteomes" id="UP000005239"/>
    </source>
</evidence>
<gene>
    <name evidence="2" type="primary">WBGene00203280</name>
</gene>
<dbReference type="AlphaFoldDB" id="A0A2A6BQD5"/>
<feature type="region of interest" description="Disordered" evidence="1">
    <location>
        <begin position="1"/>
        <end position="63"/>
    </location>
</feature>
<organism evidence="2 3">
    <name type="scientific">Pristionchus pacificus</name>
    <name type="common">Parasitic nematode worm</name>
    <dbReference type="NCBI Taxonomy" id="54126"/>
    <lineage>
        <taxon>Eukaryota</taxon>
        <taxon>Metazoa</taxon>
        <taxon>Ecdysozoa</taxon>
        <taxon>Nematoda</taxon>
        <taxon>Chromadorea</taxon>
        <taxon>Rhabditida</taxon>
        <taxon>Rhabditina</taxon>
        <taxon>Diplogasteromorpha</taxon>
        <taxon>Diplogasteroidea</taxon>
        <taxon>Neodiplogasteridae</taxon>
        <taxon>Pristionchus</taxon>
    </lineage>
</organism>
<accession>A0A8R1UJX0</accession>
<sequence>MHSRAAARAVRMTRRATSRVRENMATEVGSGWRSKINDAERGEDSVVEGLRKSGPEPIKLWKQ</sequence>
<dbReference type="EnsemblMetazoa" id="PPA30412.1">
    <property type="protein sequence ID" value="PPA30412.1"/>
    <property type="gene ID" value="WBGene00203280"/>
</dbReference>
<accession>A0A2A6BQD5</accession>
<dbReference type="Proteomes" id="UP000005239">
    <property type="component" value="Unassembled WGS sequence"/>
</dbReference>